<protein>
    <submittedName>
        <fullName evidence="1">DUF2199 domain-containing protein</fullName>
    </submittedName>
</protein>
<dbReference type="Proteomes" id="UP001595935">
    <property type="component" value="Unassembled WGS sequence"/>
</dbReference>
<dbReference type="EMBL" id="JBHSGV010000003">
    <property type="protein sequence ID" value="MFC4747667.1"/>
    <property type="molecule type" value="Genomic_DNA"/>
</dbReference>
<sequence length="171" mass="19994">MEDSKYICECCGQEHEGWPALGYVSPDVYSYLSEQDKEEIAVIDEDFCVIKHPDQVDRFIRCVLIQKVNDHCEDLEYGLWVSLSEKSFEDYLANYDNENHETQYFGWLNNKIQEYEFSGSIPTTVVTQKGNSRPIIFPHQDFDHPFVKDFYEGITKAEAENRIQTMINGIK</sequence>
<dbReference type="InterPro" id="IPR018697">
    <property type="entry name" value="DUF2199"/>
</dbReference>
<dbReference type="Pfam" id="PF09965">
    <property type="entry name" value="DUF2199"/>
    <property type="match status" value="1"/>
</dbReference>
<organism evidence="1 2">
    <name type="scientific">Flavobacterium branchiicola</name>
    <dbReference type="NCBI Taxonomy" id="1114875"/>
    <lineage>
        <taxon>Bacteria</taxon>
        <taxon>Pseudomonadati</taxon>
        <taxon>Bacteroidota</taxon>
        <taxon>Flavobacteriia</taxon>
        <taxon>Flavobacteriales</taxon>
        <taxon>Flavobacteriaceae</taxon>
        <taxon>Flavobacterium</taxon>
    </lineage>
</organism>
<evidence type="ECO:0000313" key="2">
    <source>
        <dbReference type="Proteomes" id="UP001595935"/>
    </source>
</evidence>
<comment type="caution">
    <text evidence="1">The sequence shown here is derived from an EMBL/GenBank/DDBJ whole genome shotgun (WGS) entry which is preliminary data.</text>
</comment>
<name>A0ABV9PED1_9FLAO</name>
<gene>
    <name evidence="1" type="ORF">ACFO5S_09425</name>
</gene>
<accession>A0ABV9PED1</accession>
<proteinExistence type="predicted"/>
<evidence type="ECO:0000313" key="1">
    <source>
        <dbReference type="EMBL" id="MFC4747667.1"/>
    </source>
</evidence>
<reference evidence="2" key="1">
    <citation type="journal article" date="2019" name="Int. J. Syst. Evol. Microbiol.">
        <title>The Global Catalogue of Microorganisms (GCM) 10K type strain sequencing project: providing services to taxonomists for standard genome sequencing and annotation.</title>
        <authorList>
            <consortium name="The Broad Institute Genomics Platform"/>
            <consortium name="The Broad Institute Genome Sequencing Center for Infectious Disease"/>
            <person name="Wu L."/>
            <person name="Ma J."/>
        </authorList>
    </citation>
    <scope>NUCLEOTIDE SEQUENCE [LARGE SCALE GENOMIC DNA]</scope>
    <source>
        <strain evidence="2">WYCCWR 13023</strain>
    </source>
</reference>
<keyword evidence="2" id="KW-1185">Reference proteome</keyword>
<dbReference type="RefSeq" id="WP_213256911.1">
    <property type="nucleotide sequence ID" value="NZ_JAGYWA010000003.1"/>
</dbReference>